<gene>
    <name evidence="2" type="ORF">QJ522_02945</name>
</gene>
<sequence length="188" mass="20725">MIAIVVLIGLLGAVVIISRSVKNKALRCISISVVLGLILVLFGTSLLPRVLGPPSLGKGSYRHARLWRDKLAACNSLDDVRRQFNCGRWQGTLHEGYTHIPDPNTLRDGNTWALLYDFPDGDWLAMAYADSHNTWGGGTVVTRDNTGRIRVFFGHVCGRPFAEGESLEEVYACLIRPPSPLREVLLGQ</sequence>
<protein>
    <submittedName>
        <fullName evidence="2">Uncharacterized protein</fullName>
    </submittedName>
</protein>
<evidence type="ECO:0000256" key="1">
    <source>
        <dbReference type="SAM" id="Phobius"/>
    </source>
</evidence>
<evidence type="ECO:0000313" key="2">
    <source>
        <dbReference type="EMBL" id="MDI6447990.1"/>
    </source>
</evidence>
<evidence type="ECO:0000313" key="3">
    <source>
        <dbReference type="Proteomes" id="UP001431776"/>
    </source>
</evidence>
<feature type="transmembrane region" description="Helical" evidence="1">
    <location>
        <begin position="29"/>
        <end position="52"/>
    </location>
</feature>
<keyword evidence="1" id="KW-1133">Transmembrane helix</keyword>
<dbReference type="EMBL" id="JASCXX010000002">
    <property type="protein sequence ID" value="MDI6447990.1"/>
    <property type="molecule type" value="Genomic_DNA"/>
</dbReference>
<keyword evidence="3" id="KW-1185">Reference proteome</keyword>
<proteinExistence type="predicted"/>
<dbReference type="RefSeq" id="WP_349243401.1">
    <property type="nucleotide sequence ID" value="NZ_JASCXX010000002.1"/>
</dbReference>
<keyword evidence="1" id="KW-0812">Transmembrane</keyword>
<comment type="caution">
    <text evidence="2">The sequence shown here is derived from an EMBL/GenBank/DDBJ whole genome shotgun (WGS) entry which is preliminary data.</text>
</comment>
<dbReference type="Proteomes" id="UP001431776">
    <property type="component" value="Unassembled WGS sequence"/>
</dbReference>
<name>A0AAW6TR05_9BACT</name>
<keyword evidence="1" id="KW-0472">Membrane</keyword>
<accession>A0AAW6TR05</accession>
<reference evidence="2" key="1">
    <citation type="submission" date="2023-05" db="EMBL/GenBank/DDBJ databases">
        <title>Anaerotaeda fermentans gen. nov., sp. nov., a novel anaerobic planctomycete of the new family within the order Sedimentisphaerales isolated from Taman Peninsula, Russia.</title>
        <authorList>
            <person name="Khomyakova M.A."/>
            <person name="Merkel A.Y."/>
            <person name="Slobodkin A.I."/>
        </authorList>
    </citation>
    <scope>NUCLEOTIDE SEQUENCE</scope>
    <source>
        <strain evidence="2">M17dextr</strain>
    </source>
</reference>
<dbReference type="AlphaFoldDB" id="A0AAW6TR05"/>
<organism evidence="2 3">
    <name type="scientific">Anaerobaca lacustris</name>
    <dbReference type="NCBI Taxonomy" id="3044600"/>
    <lineage>
        <taxon>Bacteria</taxon>
        <taxon>Pseudomonadati</taxon>
        <taxon>Planctomycetota</taxon>
        <taxon>Phycisphaerae</taxon>
        <taxon>Sedimentisphaerales</taxon>
        <taxon>Anaerobacaceae</taxon>
        <taxon>Anaerobaca</taxon>
    </lineage>
</organism>